<dbReference type="PANTHER" id="PTHR35008:SF4">
    <property type="entry name" value="BLL4482 PROTEIN"/>
    <property type="match status" value="1"/>
</dbReference>
<evidence type="ECO:0000313" key="7">
    <source>
        <dbReference type="EMBL" id="OWR01183.1"/>
    </source>
</evidence>
<dbReference type="Proteomes" id="UP000197097">
    <property type="component" value="Unassembled WGS sequence"/>
</dbReference>
<feature type="signal peptide" evidence="5">
    <location>
        <begin position="1"/>
        <end position="23"/>
    </location>
</feature>
<keyword evidence="2 4" id="KW-0479">Metal-binding</keyword>
<evidence type="ECO:0000256" key="2">
    <source>
        <dbReference type="ARBA" id="ARBA00022723"/>
    </source>
</evidence>
<dbReference type="InterPro" id="IPR051459">
    <property type="entry name" value="Cytochrome_c-type_DH"/>
</dbReference>
<proteinExistence type="predicted"/>
<comment type="caution">
    <text evidence="7">The sequence shown here is derived from an EMBL/GenBank/DDBJ whole genome shotgun (WGS) entry which is preliminary data.</text>
</comment>
<feature type="chain" id="PRO_5012060482" evidence="5">
    <location>
        <begin position="24"/>
        <end position="148"/>
    </location>
</feature>
<reference evidence="7 8" key="1">
    <citation type="journal article" date="2002" name="Int. J. Syst. Evol. Microbiol.">
        <title>Sphingopyxis witflariensis sp. nov., isolated from activated sludge.</title>
        <authorList>
            <person name="Kampfer P."/>
            <person name="Witzenberger R."/>
            <person name="Denner E.B."/>
            <person name="Busse H.J."/>
            <person name="Neef A."/>
        </authorList>
    </citation>
    <scope>NUCLEOTIDE SEQUENCE [LARGE SCALE GENOMIC DNA]</scope>
    <source>
        <strain evidence="7 8">DSM 14551</strain>
    </source>
</reference>
<dbReference type="RefSeq" id="WP_088470993.1">
    <property type="nucleotide sequence ID" value="NZ_NISJ01000001.1"/>
</dbReference>
<evidence type="ECO:0000256" key="1">
    <source>
        <dbReference type="ARBA" id="ARBA00022617"/>
    </source>
</evidence>
<dbReference type="PROSITE" id="PS51007">
    <property type="entry name" value="CYTC"/>
    <property type="match status" value="1"/>
</dbReference>
<feature type="domain" description="Cytochrome c" evidence="6">
    <location>
        <begin position="21"/>
        <end position="114"/>
    </location>
</feature>
<dbReference type="InterPro" id="IPR009056">
    <property type="entry name" value="Cyt_c-like_dom"/>
</dbReference>
<evidence type="ECO:0000256" key="5">
    <source>
        <dbReference type="SAM" id="SignalP"/>
    </source>
</evidence>
<sequence>MMRRAATLLALAGLVAGAQVARADDGATIYKRCAACHLADGAGVPGAFPSLKVDTKALAATPAGRRYLALAVIRGVSGPLTVGGKAYRGTMPAQAGLNDAQVAAVLNHVVKGSSARAFTPREVAGYRAGGSALNGAAVARLRPGSAAK</sequence>
<dbReference type="Pfam" id="PF00034">
    <property type="entry name" value="Cytochrom_C"/>
    <property type="match status" value="1"/>
</dbReference>
<dbReference type="AlphaFoldDB" id="A0A246K5D0"/>
<dbReference type="GO" id="GO:0009055">
    <property type="term" value="F:electron transfer activity"/>
    <property type="evidence" value="ECO:0007669"/>
    <property type="project" value="InterPro"/>
</dbReference>
<dbReference type="GO" id="GO:0046872">
    <property type="term" value="F:metal ion binding"/>
    <property type="evidence" value="ECO:0007669"/>
    <property type="project" value="UniProtKB-KW"/>
</dbReference>
<dbReference type="SUPFAM" id="SSF46626">
    <property type="entry name" value="Cytochrome c"/>
    <property type="match status" value="1"/>
</dbReference>
<keyword evidence="1 4" id="KW-0349">Heme</keyword>
<keyword evidence="3 4" id="KW-0408">Iron</keyword>
<dbReference type="OrthoDB" id="70223at2"/>
<gene>
    <name evidence="7" type="ORF">CDQ91_01830</name>
</gene>
<evidence type="ECO:0000256" key="4">
    <source>
        <dbReference type="PROSITE-ProRule" id="PRU00433"/>
    </source>
</evidence>
<evidence type="ECO:0000313" key="8">
    <source>
        <dbReference type="Proteomes" id="UP000197097"/>
    </source>
</evidence>
<dbReference type="GO" id="GO:0020037">
    <property type="term" value="F:heme binding"/>
    <property type="evidence" value="ECO:0007669"/>
    <property type="project" value="InterPro"/>
</dbReference>
<name>A0A246K5D0_9SPHN</name>
<dbReference type="InterPro" id="IPR036909">
    <property type="entry name" value="Cyt_c-like_dom_sf"/>
</dbReference>
<keyword evidence="5" id="KW-0732">Signal</keyword>
<dbReference type="EMBL" id="NISJ01000001">
    <property type="protein sequence ID" value="OWR01183.1"/>
    <property type="molecule type" value="Genomic_DNA"/>
</dbReference>
<dbReference type="PANTHER" id="PTHR35008">
    <property type="entry name" value="BLL4482 PROTEIN-RELATED"/>
    <property type="match status" value="1"/>
</dbReference>
<evidence type="ECO:0000256" key="3">
    <source>
        <dbReference type="ARBA" id="ARBA00023004"/>
    </source>
</evidence>
<dbReference type="Gene3D" id="1.10.760.10">
    <property type="entry name" value="Cytochrome c-like domain"/>
    <property type="match status" value="1"/>
</dbReference>
<accession>A0A246K5D0</accession>
<organism evidence="7 8">
    <name type="scientific">Sphingopyxis witflariensis</name>
    <dbReference type="NCBI Taxonomy" id="173675"/>
    <lineage>
        <taxon>Bacteria</taxon>
        <taxon>Pseudomonadati</taxon>
        <taxon>Pseudomonadota</taxon>
        <taxon>Alphaproteobacteria</taxon>
        <taxon>Sphingomonadales</taxon>
        <taxon>Sphingomonadaceae</taxon>
        <taxon>Sphingopyxis</taxon>
    </lineage>
</organism>
<evidence type="ECO:0000259" key="6">
    <source>
        <dbReference type="PROSITE" id="PS51007"/>
    </source>
</evidence>
<protein>
    <submittedName>
        <fullName evidence="7">Cytochrome C</fullName>
    </submittedName>
</protein>
<keyword evidence="8" id="KW-1185">Reference proteome</keyword>